<keyword evidence="4" id="KW-0560">Oxidoreductase</keyword>
<gene>
    <name evidence="8" type="ORF">DSCO28_57870</name>
</gene>
<evidence type="ECO:0000256" key="1">
    <source>
        <dbReference type="ARBA" id="ARBA00001936"/>
    </source>
</evidence>
<evidence type="ECO:0000256" key="3">
    <source>
        <dbReference type="ARBA" id="ARBA00022723"/>
    </source>
</evidence>
<dbReference type="PANTHER" id="PTHR43275:SF1">
    <property type="entry name" value="D-MALATE DEHYDROGENASE [DECARBOXYLATING]"/>
    <property type="match status" value="1"/>
</dbReference>
<organism evidence="8 9">
    <name type="scientific">Desulfosarcina ovata subsp. sediminis</name>
    <dbReference type="NCBI Taxonomy" id="885957"/>
    <lineage>
        <taxon>Bacteria</taxon>
        <taxon>Pseudomonadati</taxon>
        <taxon>Thermodesulfobacteriota</taxon>
        <taxon>Desulfobacteria</taxon>
        <taxon>Desulfobacterales</taxon>
        <taxon>Desulfosarcinaceae</taxon>
        <taxon>Desulfosarcina</taxon>
    </lineage>
</organism>
<evidence type="ECO:0000256" key="5">
    <source>
        <dbReference type="ARBA" id="ARBA00023027"/>
    </source>
</evidence>
<evidence type="ECO:0000313" key="9">
    <source>
        <dbReference type="Proteomes" id="UP000425960"/>
    </source>
</evidence>
<evidence type="ECO:0000256" key="4">
    <source>
        <dbReference type="ARBA" id="ARBA00023002"/>
    </source>
</evidence>
<evidence type="ECO:0000256" key="2">
    <source>
        <dbReference type="ARBA" id="ARBA00001946"/>
    </source>
</evidence>
<dbReference type="SUPFAM" id="SSF53659">
    <property type="entry name" value="Isocitrate/Isopropylmalate dehydrogenase-like"/>
    <property type="match status" value="1"/>
</dbReference>
<dbReference type="PROSITE" id="PS00470">
    <property type="entry name" value="IDH_IMDH"/>
    <property type="match status" value="1"/>
</dbReference>
<dbReference type="KEGG" id="dov:DSCO28_57870"/>
<evidence type="ECO:0000313" key="8">
    <source>
        <dbReference type="EMBL" id="BBO85221.1"/>
    </source>
</evidence>
<dbReference type="GO" id="GO:0000287">
    <property type="term" value="F:magnesium ion binding"/>
    <property type="evidence" value="ECO:0007669"/>
    <property type="project" value="InterPro"/>
</dbReference>
<evidence type="ECO:0000259" key="7">
    <source>
        <dbReference type="SMART" id="SM01329"/>
    </source>
</evidence>
<name>A0A5K7ZYN0_9BACT</name>
<keyword evidence="6" id="KW-0464">Manganese</keyword>
<dbReference type="Pfam" id="PF00180">
    <property type="entry name" value="Iso_dh"/>
    <property type="match status" value="1"/>
</dbReference>
<dbReference type="GO" id="GO:0016616">
    <property type="term" value="F:oxidoreductase activity, acting on the CH-OH group of donors, NAD or NADP as acceptor"/>
    <property type="evidence" value="ECO:0007669"/>
    <property type="project" value="InterPro"/>
</dbReference>
<proteinExistence type="predicted"/>
<dbReference type="AlphaFoldDB" id="A0A5K7ZYN0"/>
<keyword evidence="3" id="KW-0479">Metal-binding</keyword>
<protein>
    <recommendedName>
        <fullName evidence="7">Isopropylmalate dehydrogenase-like domain-containing protein</fullName>
    </recommendedName>
</protein>
<feature type="domain" description="Isopropylmalate dehydrogenase-like" evidence="7">
    <location>
        <begin position="1"/>
        <end position="153"/>
    </location>
</feature>
<reference evidence="8 9" key="1">
    <citation type="submission" date="2019-11" db="EMBL/GenBank/DDBJ databases">
        <title>Comparative genomics of hydrocarbon-degrading Desulfosarcina strains.</title>
        <authorList>
            <person name="Watanabe M."/>
            <person name="Kojima H."/>
            <person name="Fukui M."/>
        </authorList>
    </citation>
    <scope>NUCLEOTIDE SEQUENCE [LARGE SCALE GENOMIC DNA]</scope>
    <source>
        <strain evidence="8 9">28bB2T</strain>
    </source>
</reference>
<comment type="cofactor">
    <cofactor evidence="2">
        <name>Mg(2+)</name>
        <dbReference type="ChEBI" id="CHEBI:18420"/>
    </cofactor>
</comment>
<keyword evidence="5" id="KW-0520">NAD</keyword>
<comment type="cofactor">
    <cofactor evidence="1">
        <name>Mn(2+)</name>
        <dbReference type="ChEBI" id="CHEBI:29035"/>
    </cofactor>
</comment>
<dbReference type="GO" id="GO:0051287">
    <property type="term" value="F:NAD binding"/>
    <property type="evidence" value="ECO:0007669"/>
    <property type="project" value="InterPro"/>
</dbReference>
<dbReference type="PANTHER" id="PTHR43275">
    <property type="entry name" value="D-MALATE DEHYDROGENASE [DECARBOXYLATING]"/>
    <property type="match status" value="1"/>
</dbReference>
<dbReference type="InterPro" id="IPR019818">
    <property type="entry name" value="IsoCit/isopropylmalate_DH_CS"/>
</dbReference>
<dbReference type="InterPro" id="IPR024084">
    <property type="entry name" value="IsoPropMal-DH-like_dom"/>
</dbReference>
<dbReference type="InterPro" id="IPR050501">
    <property type="entry name" value="ICDH/IPMDH"/>
</dbReference>
<dbReference type="Proteomes" id="UP000425960">
    <property type="component" value="Chromosome"/>
</dbReference>
<dbReference type="EMBL" id="AP021876">
    <property type="protein sequence ID" value="BBO85221.1"/>
    <property type="molecule type" value="Genomic_DNA"/>
</dbReference>
<dbReference type="SMART" id="SM01329">
    <property type="entry name" value="Iso_dh"/>
    <property type="match status" value="1"/>
</dbReference>
<evidence type="ECO:0000256" key="6">
    <source>
        <dbReference type="ARBA" id="ARBA00023211"/>
    </source>
</evidence>
<dbReference type="RefSeq" id="WP_197910345.1">
    <property type="nucleotide sequence ID" value="NZ_AP021876.1"/>
</dbReference>
<dbReference type="Gene3D" id="3.40.718.10">
    <property type="entry name" value="Isopropylmalate Dehydrogenase"/>
    <property type="match status" value="1"/>
</dbReference>
<accession>A0A5K7ZYN0</accession>
<sequence length="161" mass="17126">MVFWDKIFDQVSAGYPDVTTDTALVDAITMWFVKNPEHFDVIVASNLFGDIITDLGAMLQGGMGFAAGANLNPEKQFPSMFEPIHGSAPKYAGKGIANPVATIESVRMMLEHLGELHAAQAIEKAIAQVLSGGEIKTKDMGGTHSTEQMGEAILGTLMAGN</sequence>